<keyword evidence="1" id="KW-0732">Signal</keyword>
<dbReference type="EMBL" id="PFQR01000025">
    <property type="protein sequence ID" value="PJC70007.1"/>
    <property type="molecule type" value="Genomic_DNA"/>
</dbReference>
<sequence length="80" mass="9504">MSRKIVFIAIFISSFLITRAVFAYDDKTTHPALTSEVVDFYNLNFNQRITTEEKEWIIEGSILEDTPPRWVNHFYDPIYK</sequence>
<organism evidence="2 3">
    <name type="scientific">Candidatus Tagabacteria bacterium CG_4_8_14_3_um_filter_41_8</name>
    <dbReference type="NCBI Taxonomy" id="1975018"/>
    <lineage>
        <taxon>Bacteria</taxon>
        <taxon>Candidatus Tagaibacteriota</taxon>
    </lineage>
</organism>
<dbReference type="Gene3D" id="1.10.575.10">
    <property type="entry name" value="P1 Nuclease"/>
    <property type="match status" value="1"/>
</dbReference>
<feature type="chain" id="PRO_5014922033" evidence="1">
    <location>
        <begin position="24"/>
        <end position="80"/>
    </location>
</feature>
<gene>
    <name evidence="2" type="ORF">CO014_00920</name>
</gene>
<evidence type="ECO:0000313" key="2">
    <source>
        <dbReference type="EMBL" id="PJC70007.1"/>
    </source>
</evidence>
<comment type="caution">
    <text evidence="2">The sequence shown here is derived from an EMBL/GenBank/DDBJ whole genome shotgun (WGS) entry which is preliminary data.</text>
</comment>
<dbReference type="InterPro" id="IPR008947">
    <property type="entry name" value="PLipase_C/P1_nuclease_dom_sf"/>
</dbReference>
<dbReference type="Proteomes" id="UP000229041">
    <property type="component" value="Unassembled WGS sequence"/>
</dbReference>
<feature type="signal peptide" evidence="1">
    <location>
        <begin position="1"/>
        <end position="23"/>
    </location>
</feature>
<dbReference type="GO" id="GO:0016788">
    <property type="term" value="F:hydrolase activity, acting on ester bonds"/>
    <property type="evidence" value="ECO:0007669"/>
    <property type="project" value="InterPro"/>
</dbReference>
<dbReference type="AlphaFoldDB" id="A0A2M8G972"/>
<evidence type="ECO:0000313" key="3">
    <source>
        <dbReference type="Proteomes" id="UP000229041"/>
    </source>
</evidence>
<evidence type="ECO:0000256" key="1">
    <source>
        <dbReference type="SAM" id="SignalP"/>
    </source>
</evidence>
<name>A0A2M8G972_9BACT</name>
<accession>A0A2M8G972</accession>
<feature type="non-terminal residue" evidence="2">
    <location>
        <position position="80"/>
    </location>
</feature>
<protein>
    <submittedName>
        <fullName evidence="2">Uncharacterized protein</fullName>
    </submittedName>
</protein>
<reference evidence="3" key="1">
    <citation type="submission" date="2017-09" db="EMBL/GenBank/DDBJ databases">
        <title>Depth-based differentiation of microbial function through sediment-hosted aquifers and enrichment of novel symbionts in the deep terrestrial subsurface.</title>
        <authorList>
            <person name="Probst A.J."/>
            <person name="Ladd B."/>
            <person name="Jarett J.K."/>
            <person name="Geller-Mcgrath D.E."/>
            <person name="Sieber C.M.K."/>
            <person name="Emerson J.B."/>
            <person name="Anantharaman K."/>
            <person name="Thomas B.C."/>
            <person name="Malmstrom R."/>
            <person name="Stieglmeier M."/>
            <person name="Klingl A."/>
            <person name="Woyke T."/>
            <person name="Ryan C.M."/>
            <person name="Banfield J.F."/>
        </authorList>
    </citation>
    <scope>NUCLEOTIDE SEQUENCE [LARGE SCALE GENOMIC DNA]</scope>
</reference>
<proteinExistence type="predicted"/>